<feature type="non-terminal residue" evidence="2">
    <location>
        <position position="68"/>
    </location>
</feature>
<dbReference type="Gene3D" id="3.40.50.10860">
    <property type="entry name" value="Leucine Dehydrogenase, chain A, domain 1"/>
    <property type="match status" value="1"/>
</dbReference>
<dbReference type="GO" id="GO:0019632">
    <property type="term" value="P:shikimate metabolic process"/>
    <property type="evidence" value="ECO:0007669"/>
    <property type="project" value="TreeGrafter"/>
</dbReference>
<proteinExistence type="predicted"/>
<dbReference type="InterPro" id="IPR046346">
    <property type="entry name" value="Aminoacid_DH-like_N_sf"/>
</dbReference>
<dbReference type="GO" id="GO:0009423">
    <property type="term" value="P:chorismate biosynthetic process"/>
    <property type="evidence" value="ECO:0007669"/>
    <property type="project" value="TreeGrafter"/>
</dbReference>
<accession>X0TFT4</accession>
<dbReference type="GO" id="GO:0004764">
    <property type="term" value="F:shikimate 3-dehydrogenase (NADP+) activity"/>
    <property type="evidence" value="ECO:0007669"/>
    <property type="project" value="InterPro"/>
</dbReference>
<dbReference type="InterPro" id="IPR013708">
    <property type="entry name" value="Shikimate_DH-bd_N"/>
</dbReference>
<dbReference type="Pfam" id="PF08501">
    <property type="entry name" value="Shikimate_dh_N"/>
    <property type="match status" value="1"/>
</dbReference>
<comment type="caution">
    <text evidence="2">The sequence shown here is derived from an EMBL/GenBank/DDBJ whole genome shotgun (WGS) entry which is preliminary data.</text>
</comment>
<evidence type="ECO:0000313" key="2">
    <source>
        <dbReference type="EMBL" id="GAF92433.1"/>
    </source>
</evidence>
<evidence type="ECO:0000259" key="1">
    <source>
        <dbReference type="Pfam" id="PF08501"/>
    </source>
</evidence>
<dbReference type="InterPro" id="IPR022893">
    <property type="entry name" value="Shikimate_DH_fam"/>
</dbReference>
<sequence length="68" mass="7528">MTSFVGLIGHGLKHSISPLFQQTAFDHLGLDIRYEVWETEPSDLEDVLEKVRGPSILGANVTVPHKEA</sequence>
<dbReference type="PANTHER" id="PTHR21089:SF1">
    <property type="entry name" value="BIFUNCTIONAL 3-DEHYDROQUINATE DEHYDRATASE_SHIKIMATE DEHYDROGENASE, CHLOROPLASTIC"/>
    <property type="match status" value="1"/>
</dbReference>
<protein>
    <recommendedName>
        <fullName evidence="1">Shikimate dehydrogenase substrate binding N-terminal domain-containing protein</fullName>
    </recommendedName>
</protein>
<dbReference type="EMBL" id="BARS01010336">
    <property type="protein sequence ID" value="GAF92433.1"/>
    <property type="molecule type" value="Genomic_DNA"/>
</dbReference>
<reference evidence="2" key="1">
    <citation type="journal article" date="2014" name="Front. Microbiol.">
        <title>High frequency of phylogenetically diverse reductive dehalogenase-homologous genes in deep subseafloor sedimentary metagenomes.</title>
        <authorList>
            <person name="Kawai M."/>
            <person name="Futagami T."/>
            <person name="Toyoda A."/>
            <person name="Takaki Y."/>
            <person name="Nishi S."/>
            <person name="Hori S."/>
            <person name="Arai W."/>
            <person name="Tsubouchi T."/>
            <person name="Morono Y."/>
            <person name="Uchiyama I."/>
            <person name="Ito T."/>
            <person name="Fujiyama A."/>
            <person name="Inagaki F."/>
            <person name="Takami H."/>
        </authorList>
    </citation>
    <scope>NUCLEOTIDE SEQUENCE</scope>
    <source>
        <strain evidence="2">Expedition CK06-06</strain>
    </source>
</reference>
<dbReference type="PANTHER" id="PTHR21089">
    <property type="entry name" value="SHIKIMATE DEHYDROGENASE"/>
    <property type="match status" value="1"/>
</dbReference>
<dbReference type="AlphaFoldDB" id="X0TFT4"/>
<feature type="domain" description="Shikimate dehydrogenase substrate binding N-terminal" evidence="1">
    <location>
        <begin position="7"/>
        <end position="68"/>
    </location>
</feature>
<gene>
    <name evidence="2" type="ORF">S01H1_19192</name>
</gene>
<dbReference type="SUPFAM" id="SSF53223">
    <property type="entry name" value="Aminoacid dehydrogenase-like, N-terminal domain"/>
    <property type="match status" value="1"/>
</dbReference>
<organism evidence="2">
    <name type="scientific">marine sediment metagenome</name>
    <dbReference type="NCBI Taxonomy" id="412755"/>
    <lineage>
        <taxon>unclassified sequences</taxon>
        <taxon>metagenomes</taxon>
        <taxon>ecological metagenomes</taxon>
    </lineage>
</organism>
<name>X0TFT4_9ZZZZ</name>